<dbReference type="PANTHER" id="PTHR37820:SF1">
    <property type="entry name" value="CELL DIVISION PROTEIN FTSQ"/>
    <property type="match status" value="1"/>
</dbReference>
<feature type="domain" description="POTRA" evidence="9">
    <location>
        <begin position="29"/>
        <end position="100"/>
    </location>
</feature>
<evidence type="ECO:0000256" key="5">
    <source>
        <dbReference type="ARBA" id="ARBA00022989"/>
    </source>
</evidence>
<feature type="compositionally biased region" description="Acidic residues" evidence="8">
    <location>
        <begin position="240"/>
        <end position="262"/>
    </location>
</feature>
<feature type="region of interest" description="Disordered" evidence="8">
    <location>
        <begin position="239"/>
        <end position="399"/>
    </location>
</feature>
<feature type="compositionally biased region" description="Low complexity" evidence="8">
    <location>
        <begin position="286"/>
        <end position="299"/>
    </location>
</feature>
<evidence type="ECO:0000256" key="6">
    <source>
        <dbReference type="ARBA" id="ARBA00023136"/>
    </source>
</evidence>
<keyword evidence="2" id="KW-1003">Cell membrane</keyword>
<evidence type="ECO:0000256" key="3">
    <source>
        <dbReference type="ARBA" id="ARBA00022618"/>
    </source>
</evidence>
<dbReference type="InterPro" id="IPR050487">
    <property type="entry name" value="FtsQ_DivIB"/>
</dbReference>
<feature type="compositionally biased region" description="Low complexity" evidence="8">
    <location>
        <begin position="355"/>
        <end position="379"/>
    </location>
</feature>
<keyword evidence="7" id="KW-0131">Cell cycle</keyword>
<dbReference type="GO" id="GO:0005886">
    <property type="term" value="C:plasma membrane"/>
    <property type="evidence" value="ECO:0007669"/>
    <property type="project" value="TreeGrafter"/>
</dbReference>
<accession>A0A9D2TCJ9</accession>
<keyword evidence="3" id="KW-0132">Cell division</keyword>
<comment type="caution">
    <text evidence="10">The sequence shown here is derived from an EMBL/GenBank/DDBJ whole genome shotgun (WGS) entry which is preliminary data.</text>
</comment>
<name>A0A9D2TCJ9_9FIRM</name>
<evidence type="ECO:0000256" key="2">
    <source>
        <dbReference type="ARBA" id="ARBA00022475"/>
    </source>
</evidence>
<dbReference type="Pfam" id="PF08478">
    <property type="entry name" value="POTRA_1"/>
    <property type="match status" value="1"/>
</dbReference>
<dbReference type="PANTHER" id="PTHR37820">
    <property type="entry name" value="CELL DIVISION PROTEIN DIVIB"/>
    <property type="match status" value="1"/>
</dbReference>
<dbReference type="InterPro" id="IPR034746">
    <property type="entry name" value="POTRA"/>
</dbReference>
<proteinExistence type="predicted"/>
<evidence type="ECO:0000256" key="1">
    <source>
        <dbReference type="ARBA" id="ARBA00004370"/>
    </source>
</evidence>
<reference evidence="10" key="2">
    <citation type="submission" date="2021-04" db="EMBL/GenBank/DDBJ databases">
        <authorList>
            <person name="Gilroy R."/>
        </authorList>
    </citation>
    <scope>NUCLEOTIDE SEQUENCE</scope>
    <source>
        <strain evidence="10">ChiBcec2-3848</strain>
    </source>
</reference>
<protein>
    <submittedName>
        <fullName evidence="10">FtsQ-type POTRA domain-containing protein</fullName>
    </submittedName>
</protein>
<dbReference type="InterPro" id="IPR013685">
    <property type="entry name" value="POTRA_FtsQ_type"/>
</dbReference>
<dbReference type="Proteomes" id="UP000823886">
    <property type="component" value="Unassembled WGS sequence"/>
</dbReference>
<gene>
    <name evidence="10" type="ORF">H9753_07810</name>
</gene>
<evidence type="ECO:0000313" key="11">
    <source>
        <dbReference type="Proteomes" id="UP000823886"/>
    </source>
</evidence>
<evidence type="ECO:0000313" key="10">
    <source>
        <dbReference type="EMBL" id="HJC63507.1"/>
    </source>
</evidence>
<dbReference type="PROSITE" id="PS51779">
    <property type="entry name" value="POTRA"/>
    <property type="match status" value="1"/>
</dbReference>
<dbReference type="EMBL" id="DWVZ01000103">
    <property type="protein sequence ID" value="HJC63507.1"/>
    <property type="molecule type" value="Genomic_DNA"/>
</dbReference>
<keyword evidence="4" id="KW-0812">Transmembrane</keyword>
<feature type="compositionally biased region" description="Acidic residues" evidence="8">
    <location>
        <begin position="306"/>
        <end position="318"/>
    </location>
</feature>
<organism evidence="10 11">
    <name type="scientific">Candidatus Blautia merdavium</name>
    <dbReference type="NCBI Taxonomy" id="2838494"/>
    <lineage>
        <taxon>Bacteria</taxon>
        <taxon>Bacillati</taxon>
        <taxon>Bacillota</taxon>
        <taxon>Clostridia</taxon>
        <taxon>Lachnospirales</taxon>
        <taxon>Lachnospiraceae</taxon>
        <taxon>Blautia</taxon>
    </lineage>
</organism>
<evidence type="ECO:0000256" key="7">
    <source>
        <dbReference type="ARBA" id="ARBA00023306"/>
    </source>
</evidence>
<evidence type="ECO:0000256" key="4">
    <source>
        <dbReference type="ARBA" id="ARBA00022692"/>
    </source>
</evidence>
<keyword evidence="5" id="KW-1133">Transmembrane helix</keyword>
<keyword evidence="6" id="KW-0472">Membrane</keyword>
<evidence type="ECO:0000259" key="9">
    <source>
        <dbReference type="PROSITE" id="PS51779"/>
    </source>
</evidence>
<evidence type="ECO:0000256" key="8">
    <source>
        <dbReference type="SAM" id="MobiDB-lite"/>
    </source>
</evidence>
<dbReference type="AlphaFoldDB" id="A0A9D2TCJ9"/>
<reference evidence="10" key="1">
    <citation type="journal article" date="2021" name="PeerJ">
        <title>Extensive microbial diversity within the chicken gut microbiome revealed by metagenomics and culture.</title>
        <authorList>
            <person name="Gilroy R."/>
            <person name="Ravi A."/>
            <person name="Getino M."/>
            <person name="Pursley I."/>
            <person name="Horton D.L."/>
            <person name="Alikhan N.F."/>
            <person name="Baker D."/>
            <person name="Gharbi K."/>
            <person name="Hall N."/>
            <person name="Watson M."/>
            <person name="Adriaenssens E.M."/>
            <person name="Foster-Nyarko E."/>
            <person name="Jarju S."/>
            <person name="Secka A."/>
            <person name="Antonio M."/>
            <person name="Oren A."/>
            <person name="Chaudhuri R.R."/>
            <person name="La Ragione R."/>
            <person name="Hildebrand F."/>
            <person name="Pallen M.J."/>
        </authorList>
    </citation>
    <scope>NUCLEOTIDE SEQUENCE</scope>
    <source>
        <strain evidence="10">ChiBcec2-3848</strain>
    </source>
</reference>
<sequence>MSRRKKRAVLAVSALGVFVLAVLVFVLGFRVTAVKVTGNKFYTEDEIRSMILDDDTFLAGNSILAGFIRTEEKTKEANMIDTVSVSRQGRNTLVLKVKEKQLIGYVEYQGRYVNFDRQGIVQIITDAPVEDVPRVDGLEITDVQEQEKLNGVNSSKLNTILSVGKMLEKTAQKPDRLEFGTLNQLVLYYGDIEVRMGDDENMEEKMNRLEGILPELSGMKGILHMENVSENSRNVVFDQDTGEAADSSEDAETSEGTEDDGSGDGSSGENSGTGSPDGTDINDYYQQGSGESQNSGQEDSYSENGSYDETDGYSEDGSYDGTDSYSEDGSYDGTDSYSEDGSYDGTDSYSEDGSYDGTDSYSEDGSYGGTDSYGEDGSYSGYGDGSGLEYTDGSDASEE</sequence>
<comment type="subcellular location">
    <subcellularLocation>
        <location evidence="1">Membrane</location>
    </subcellularLocation>
</comment>
<dbReference type="GO" id="GO:0051301">
    <property type="term" value="P:cell division"/>
    <property type="evidence" value="ECO:0007669"/>
    <property type="project" value="UniProtKB-KW"/>
</dbReference>